<gene>
    <name evidence="1" type="ORF">M747DRAFT_131644</name>
</gene>
<dbReference type="EMBL" id="KZ851903">
    <property type="protein sequence ID" value="RDH23739.1"/>
    <property type="molecule type" value="Genomic_DNA"/>
</dbReference>
<accession>A0A370C9E7</accession>
<dbReference type="VEuPathDB" id="FungiDB:M747DRAFT_131644"/>
<dbReference type="AlphaFoldDB" id="A0A370C9E7"/>
<protein>
    <submittedName>
        <fullName evidence="1">Uncharacterized protein</fullName>
    </submittedName>
</protein>
<organism evidence="1 2">
    <name type="scientific">Aspergillus niger ATCC 13496</name>
    <dbReference type="NCBI Taxonomy" id="1353008"/>
    <lineage>
        <taxon>Eukaryota</taxon>
        <taxon>Fungi</taxon>
        <taxon>Dikarya</taxon>
        <taxon>Ascomycota</taxon>
        <taxon>Pezizomycotina</taxon>
        <taxon>Eurotiomycetes</taxon>
        <taxon>Eurotiomycetidae</taxon>
        <taxon>Eurotiales</taxon>
        <taxon>Aspergillaceae</taxon>
        <taxon>Aspergillus</taxon>
        <taxon>Aspergillus subgen. Circumdati</taxon>
    </lineage>
</organism>
<evidence type="ECO:0000313" key="1">
    <source>
        <dbReference type="EMBL" id="RDH23739.1"/>
    </source>
</evidence>
<evidence type="ECO:0000313" key="2">
    <source>
        <dbReference type="Proteomes" id="UP000253845"/>
    </source>
</evidence>
<reference evidence="1 2" key="1">
    <citation type="submission" date="2018-07" db="EMBL/GenBank/DDBJ databases">
        <title>Section-level genome sequencing of Aspergillus section Nigri to investigate inter- and intra-species variation.</title>
        <authorList>
            <consortium name="DOE Joint Genome Institute"/>
            <person name="Vesth T.C."/>
            <person name="Nybo J.L."/>
            <person name="Theobald S."/>
            <person name="Frisvad J.C."/>
            <person name="Larsen T.O."/>
            <person name="Nielsen K.F."/>
            <person name="Hoof J.B."/>
            <person name="Brandl J."/>
            <person name="Salamov A."/>
            <person name="Riley R."/>
            <person name="Gladden J.M."/>
            <person name="Phatale P."/>
            <person name="Nielsen M.T."/>
            <person name="Lyhne E.K."/>
            <person name="Kogle M.E."/>
            <person name="Strasser K."/>
            <person name="McDonnell E."/>
            <person name="Barry K."/>
            <person name="Clum A."/>
            <person name="Chen C."/>
            <person name="Nolan M."/>
            <person name="Sandor L."/>
            <person name="Kuo A."/>
            <person name="Lipzen A."/>
            <person name="Hainaut M."/>
            <person name="Drula E."/>
            <person name="Tsang A."/>
            <person name="Magnuson J.K."/>
            <person name="Henrissat B."/>
            <person name="Wiebenga A."/>
            <person name="Simmons B.A."/>
            <person name="Makela M.R."/>
            <person name="De vries R.P."/>
            <person name="Grigoriev I.V."/>
            <person name="Mortensen U.H."/>
            <person name="Baker S.E."/>
            <person name="Andersen M.R."/>
        </authorList>
    </citation>
    <scope>NUCLEOTIDE SEQUENCE [LARGE SCALE GENOMIC DNA]</scope>
    <source>
        <strain evidence="1 2">ATCC 13496</strain>
    </source>
</reference>
<proteinExistence type="predicted"/>
<dbReference type="Proteomes" id="UP000253845">
    <property type="component" value="Unassembled WGS sequence"/>
</dbReference>
<name>A0A370C9E7_ASPNG</name>
<sequence>MEKQTYYSPLHSYIPKKETEKSLTHLCSYSVLDNLSRTVILSLTPNKYTNLSKHTATSIPLNRTVPIQPVRLSGTKAKTKAKATYFT</sequence>